<name>A0A3B0KN46_DROGU</name>
<sequence>MEANKIDFGQFAEKLRNEKYVKHVKCLKDLCVTKSVMKPTVFFDSLPKMLEEEASTTTPTKDLGTVAEYAELFKVLDEYPSNLQKNPKKRELQRSATLDQPDLCESMKRLEEQRSAVEVYNEFKGFQKKLAKVFVEAAELEKAESVYAKKLAQLQTFAQQIEKLMPTEGEAPPDAFTADEEQKLIEIAKNMEELNYLRSNSLQLPNPSDIVAGGSLVARLEMFVDILTFTLMQISSYTAA</sequence>
<keyword evidence="2" id="KW-1185">Reference proteome</keyword>
<gene>
    <name evidence="1" type="ORF">DGUA_6G009626</name>
</gene>
<dbReference type="OMA" id="DEYPANL"/>
<organism evidence="1 2">
    <name type="scientific">Drosophila guanche</name>
    <name type="common">Fruit fly</name>
    <dbReference type="NCBI Taxonomy" id="7266"/>
    <lineage>
        <taxon>Eukaryota</taxon>
        <taxon>Metazoa</taxon>
        <taxon>Ecdysozoa</taxon>
        <taxon>Arthropoda</taxon>
        <taxon>Hexapoda</taxon>
        <taxon>Insecta</taxon>
        <taxon>Pterygota</taxon>
        <taxon>Neoptera</taxon>
        <taxon>Endopterygota</taxon>
        <taxon>Diptera</taxon>
        <taxon>Brachycera</taxon>
        <taxon>Muscomorpha</taxon>
        <taxon>Ephydroidea</taxon>
        <taxon>Drosophilidae</taxon>
        <taxon>Drosophila</taxon>
        <taxon>Sophophora</taxon>
    </lineage>
</organism>
<accession>A0A3B0KN46</accession>
<evidence type="ECO:0000313" key="2">
    <source>
        <dbReference type="Proteomes" id="UP000268350"/>
    </source>
</evidence>
<proteinExistence type="predicted"/>
<evidence type="ECO:0008006" key="3">
    <source>
        <dbReference type="Google" id="ProtNLM"/>
    </source>
</evidence>
<evidence type="ECO:0000313" key="1">
    <source>
        <dbReference type="EMBL" id="SPP87266.1"/>
    </source>
</evidence>
<dbReference type="STRING" id="7266.A0A3B0KN46"/>
<dbReference type="Proteomes" id="UP000268350">
    <property type="component" value="Unassembled WGS sequence"/>
</dbReference>
<dbReference type="EMBL" id="OUUW01000012">
    <property type="protein sequence ID" value="SPP87266.1"/>
    <property type="molecule type" value="Genomic_DNA"/>
</dbReference>
<protein>
    <recommendedName>
        <fullName evidence="3">Augmin complex subunit msd5</fullName>
    </recommendedName>
</protein>
<dbReference type="AlphaFoldDB" id="A0A3B0KN46"/>
<reference evidence="2" key="1">
    <citation type="submission" date="2018-01" db="EMBL/GenBank/DDBJ databases">
        <authorList>
            <person name="Alioto T."/>
            <person name="Alioto T."/>
        </authorList>
    </citation>
    <scope>NUCLEOTIDE SEQUENCE [LARGE SCALE GENOMIC DNA]</scope>
</reference>
<dbReference type="OrthoDB" id="7883350at2759"/>